<dbReference type="InterPro" id="IPR001623">
    <property type="entry name" value="DnaJ_domain"/>
</dbReference>
<proteinExistence type="predicted"/>
<organism evidence="3 4">
    <name type="scientific">Buddleja alternifolia</name>
    <dbReference type="NCBI Taxonomy" id="168488"/>
    <lineage>
        <taxon>Eukaryota</taxon>
        <taxon>Viridiplantae</taxon>
        <taxon>Streptophyta</taxon>
        <taxon>Embryophyta</taxon>
        <taxon>Tracheophyta</taxon>
        <taxon>Spermatophyta</taxon>
        <taxon>Magnoliopsida</taxon>
        <taxon>eudicotyledons</taxon>
        <taxon>Gunneridae</taxon>
        <taxon>Pentapetalae</taxon>
        <taxon>asterids</taxon>
        <taxon>lamiids</taxon>
        <taxon>Lamiales</taxon>
        <taxon>Scrophulariaceae</taxon>
        <taxon>Buddlejeae</taxon>
        <taxon>Buddleja</taxon>
    </lineage>
</organism>
<protein>
    <recommendedName>
        <fullName evidence="2">J domain-containing protein</fullName>
    </recommendedName>
</protein>
<dbReference type="CDD" id="cd06257">
    <property type="entry name" value="DnaJ"/>
    <property type="match status" value="1"/>
</dbReference>
<dbReference type="Pfam" id="PF00226">
    <property type="entry name" value="DnaJ"/>
    <property type="match status" value="1"/>
</dbReference>
<evidence type="ECO:0000259" key="2">
    <source>
        <dbReference type="PROSITE" id="PS50076"/>
    </source>
</evidence>
<dbReference type="PANTHER" id="PTHR44137:SF32">
    <property type="entry name" value="DNAJ HEAT SHOCK AMINO-TERMINAL DOMAIN PROTEIN"/>
    <property type="match status" value="1"/>
</dbReference>
<gene>
    <name evidence="3" type="ORF">BUALT_Bualt01G0078400</name>
</gene>
<dbReference type="Proteomes" id="UP000826271">
    <property type="component" value="Unassembled WGS sequence"/>
</dbReference>
<evidence type="ECO:0000313" key="4">
    <source>
        <dbReference type="Proteomes" id="UP000826271"/>
    </source>
</evidence>
<dbReference type="PROSITE" id="PS50076">
    <property type="entry name" value="DNAJ_2"/>
    <property type="match status" value="1"/>
</dbReference>
<sequence>MLTTIDVYVSAENKISGEVDWYSVLGLNQSVDDEAIKKQNANYQQGPPSGKMDPLAGAKTVHTVHEARDKLKRAFTESSPKEESVKKTKIDDYISGFGVNYTVGLGNGGFGNANSSASGSGSRPYDFPGFSGFSSTYRKANTTRKLTPFETRKMLMGNACKEILKNLSVWGPKTSDARGNIDGINENGSPEMFTFLLRTKLVGSQLVRCAWSKLSVDDEAIEKQYRKLALMLHPDKNKPVGADGAFMLISEVFGMLSDKARRLAYNQRRGFRVFPQKVLMPTGGPGPSAPAPPTGNGIFNFSSRTTSQTPNYAPPPYRFLLLANSILSKNQYFLGYMSSLQGAVLLRCISTILSFATIVRSRLWLQLRPCPKIFPNLPIRSLSSVSRVRAIINRVKLKEEICQLLKIWELVNRVPVPLRMQIISRAHFLGPLPGRTDPSVGAKTVHIVHEAHDKLKRAFTESRPREQNVKKRKLDDYSSRFGVNYNVGPANAVHRARVHGPRKQHPKPRVSHSADSASEEHPKPEVKTTIVPGPDFHDFDQDRTKSSFRDNEIWSAYDDDHTRPQCGLGRLGILQHVWGISGGKIRVVHKYDTTMVLDDYGEENGVSVAPLVKVIVPHHVITSQEAQSVPEGCLELDPAATPLELLQNVPETKEAQGDNGSNENGSPEETECLQDDKKDLFSGRAQGEAYDSAMGNMGIHNCTLWMRGKELKMLEVLSCGQEQEVDQDLELLVLASDGLWDVVANEDAVSIARKLTGTAFTRGSCDNITCIVVKFHYEKVGPEETQTTTGT</sequence>
<dbReference type="AlphaFoldDB" id="A0AAV6YG69"/>
<name>A0AAV6YG69_9LAMI</name>
<dbReference type="Gene3D" id="3.60.40.10">
    <property type="entry name" value="PPM-type phosphatase domain"/>
    <property type="match status" value="1"/>
</dbReference>
<dbReference type="SMART" id="SM00271">
    <property type="entry name" value="DnaJ"/>
    <property type="match status" value="1"/>
</dbReference>
<evidence type="ECO:0000313" key="3">
    <source>
        <dbReference type="EMBL" id="KAG8390390.1"/>
    </source>
</evidence>
<dbReference type="InterPro" id="IPR036457">
    <property type="entry name" value="PPM-type-like_dom_sf"/>
</dbReference>
<dbReference type="PANTHER" id="PTHR44137">
    <property type="entry name" value="BNAC03G44070D PROTEIN"/>
    <property type="match status" value="1"/>
</dbReference>
<dbReference type="Pfam" id="PF11926">
    <property type="entry name" value="DUF3444"/>
    <property type="match status" value="1"/>
</dbReference>
<feature type="region of interest" description="Disordered" evidence="1">
    <location>
        <begin position="651"/>
        <end position="673"/>
    </location>
</feature>
<dbReference type="SUPFAM" id="SSF46565">
    <property type="entry name" value="Chaperone J-domain"/>
    <property type="match status" value="1"/>
</dbReference>
<dbReference type="Gene3D" id="1.10.287.110">
    <property type="entry name" value="DnaJ domain"/>
    <property type="match status" value="1"/>
</dbReference>
<dbReference type="SUPFAM" id="SSF81606">
    <property type="entry name" value="PP2C-like"/>
    <property type="match status" value="1"/>
</dbReference>
<dbReference type="InterPro" id="IPR024593">
    <property type="entry name" value="DUF3444"/>
</dbReference>
<comment type="caution">
    <text evidence="3">The sequence shown here is derived from an EMBL/GenBank/DDBJ whole genome shotgun (WGS) entry which is preliminary data.</text>
</comment>
<evidence type="ECO:0000256" key="1">
    <source>
        <dbReference type="SAM" id="MobiDB-lite"/>
    </source>
</evidence>
<dbReference type="EMBL" id="WHWC01000001">
    <property type="protein sequence ID" value="KAG8390390.1"/>
    <property type="molecule type" value="Genomic_DNA"/>
</dbReference>
<dbReference type="InterPro" id="IPR001932">
    <property type="entry name" value="PPM-type_phosphatase-like_dom"/>
</dbReference>
<dbReference type="Pfam" id="PF00481">
    <property type="entry name" value="PP2C"/>
    <property type="match status" value="1"/>
</dbReference>
<accession>A0AAV6YG69</accession>
<reference evidence="3" key="1">
    <citation type="submission" date="2019-10" db="EMBL/GenBank/DDBJ databases">
        <authorList>
            <person name="Zhang R."/>
            <person name="Pan Y."/>
            <person name="Wang J."/>
            <person name="Ma R."/>
            <person name="Yu S."/>
        </authorList>
    </citation>
    <scope>NUCLEOTIDE SEQUENCE</scope>
    <source>
        <strain evidence="3">LA-IB0</strain>
        <tissue evidence="3">Leaf</tissue>
    </source>
</reference>
<feature type="compositionally biased region" description="Basic residues" evidence="1">
    <location>
        <begin position="495"/>
        <end position="510"/>
    </location>
</feature>
<feature type="region of interest" description="Disordered" evidence="1">
    <location>
        <begin position="495"/>
        <end position="543"/>
    </location>
</feature>
<dbReference type="InterPro" id="IPR036869">
    <property type="entry name" value="J_dom_sf"/>
</dbReference>
<feature type="domain" description="J" evidence="2">
    <location>
        <begin position="191"/>
        <end position="269"/>
    </location>
</feature>
<keyword evidence="4" id="KW-1185">Reference proteome</keyword>